<accession>A0A9K3GI98</accession>
<dbReference type="CDD" id="cd00332">
    <property type="entry name" value="PAL-HAL"/>
    <property type="match status" value="1"/>
</dbReference>
<evidence type="ECO:0000313" key="10">
    <source>
        <dbReference type="Proteomes" id="UP000265618"/>
    </source>
</evidence>
<dbReference type="FunFam" id="1.20.200.10:FF:000003">
    <property type="entry name" value="Histidine ammonia-lyase"/>
    <property type="match status" value="1"/>
</dbReference>
<protein>
    <recommendedName>
        <fullName evidence="3 8">Histidine ammonia-lyase</fullName>
        <ecNumber evidence="3 8">4.3.1.3</ecNumber>
    </recommendedName>
</protein>
<dbReference type="PROSITE" id="PS00488">
    <property type="entry name" value="PAL_HISTIDASE"/>
    <property type="match status" value="1"/>
</dbReference>
<evidence type="ECO:0000256" key="6">
    <source>
        <dbReference type="ARBA" id="ARBA00049269"/>
    </source>
</evidence>
<comment type="similarity">
    <text evidence="2 7">Belongs to the PAL/histidase family.</text>
</comment>
<dbReference type="SUPFAM" id="SSF48557">
    <property type="entry name" value="L-aspartase-like"/>
    <property type="match status" value="1"/>
</dbReference>
<dbReference type="InterPro" id="IPR024083">
    <property type="entry name" value="Fumarase/histidase_N"/>
</dbReference>
<proteinExistence type="inferred from homology"/>
<evidence type="ECO:0000256" key="5">
    <source>
        <dbReference type="ARBA" id="ARBA00023239"/>
    </source>
</evidence>
<dbReference type="EC" id="4.3.1.3" evidence="3 8"/>
<dbReference type="InterPro" id="IPR001106">
    <property type="entry name" value="Aromatic_Lyase"/>
</dbReference>
<keyword evidence="4 8" id="KW-0369">Histidine metabolism</keyword>
<dbReference type="Gene3D" id="1.20.200.10">
    <property type="entry name" value="Fumarase/aspartase (Central domain)"/>
    <property type="match status" value="1"/>
</dbReference>
<sequence length="529" mass="57494">MTNETKPIMYLDGQSLTPTDLYTLRSGETDIALTEEAWEAVAASRGVIDRIVDQGKVVYGVSTGFGQFANVCISPDEASLLQKNLIMSHSAGTGTPLSVESTRMLLALRINVLAKGFSGISPPALRTMVKCFNLSLLSSVPRKGSVGASGDLAPLSHLALGMLGMGQMWDTYQTPAVLRPAAEVLAEHDVEPLQLKPKEGLAMINGTQLICTLLTESLYRSRNLLRTADVCAALSMEALRGTPKAYDARVHNARPHKGQMLCASRLRWLLQPEGVPSELYQTHMYKGKVQDAYSMRCVPQVHGIASDTVEWVENILTTELNSGTDNPMVFAAEDETLSGGNFHGEYVAKAADYLAIGIGELANISERRLERMCNPALSDSLPAFLIKNGGLNSGFMIPQYTAASLVAQNRVFTHPASTDTVSTSAAQEDHVSMGPNAAMKCIEVVENVETVLAIELLAALQGIDLRDDGKGLKLSPAMQAVRERVRTEVDYYDIDRVQYLDMEKCRQLIASGVIWETVKPFIGDREDLA</sequence>
<keyword evidence="10" id="KW-1185">Reference proteome</keyword>
<dbReference type="OrthoDB" id="10051290at2759"/>
<dbReference type="GO" id="GO:0005737">
    <property type="term" value="C:cytoplasm"/>
    <property type="evidence" value="ECO:0007669"/>
    <property type="project" value="InterPro"/>
</dbReference>
<dbReference type="Pfam" id="PF00221">
    <property type="entry name" value="Lyase_aromatic"/>
    <property type="match status" value="1"/>
</dbReference>
<dbReference type="AlphaFoldDB" id="A0A9K3GI98"/>
<evidence type="ECO:0000256" key="7">
    <source>
        <dbReference type="RuleBase" id="RU003954"/>
    </source>
</evidence>
<comment type="caution">
    <text evidence="9">The sequence shown here is derived from an EMBL/GenBank/DDBJ whole genome shotgun (WGS) entry which is preliminary data.</text>
</comment>
<dbReference type="PANTHER" id="PTHR10362">
    <property type="entry name" value="HISTIDINE AMMONIA-LYASE"/>
    <property type="match status" value="1"/>
</dbReference>
<dbReference type="InterPro" id="IPR022313">
    <property type="entry name" value="Phe/His_NH3-lyase_AS"/>
</dbReference>
<evidence type="ECO:0000256" key="2">
    <source>
        <dbReference type="ARBA" id="ARBA00007238"/>
    </source>
</evidence>
<organism evidence="9 10">
    <name type="scientific">Kipferlia bialata</name>
    <dbReference type="NCBI Taxonomy" id="797122"/>
    <lineage>
        <taxon>Eukaryota</taxon>
        <taxon>Metamonada</taxon>
        <taxon>Carpediemonas-like organisms</taxon>
        <taxon>Kipferlia</taxon>
    </lineage>
</organism>
<dbReference type="InterPro" id="IPR005921">
    <property type="entry name" value="HutH"/>
</dbReference>
<name>A0A9K3GI98_9EUKA</name>
<comment type="pathway">
    <text evidence="1 8">Amino-acid degradation; L-histidine degradation into L-glutamate; N-formimidoyl-L-glutamate from L-histidine: step 1/3.</text>
</comment>
<dbReference type="InterPro" id="IPR008948">
    <property type="entry name" value="L-Aspartase-like"/>
</dbReference>
<reference evidence="9 10" key="1">
    <citation type="journal article" date="2018" name="PLoS ONE">
        <title>The draft genome of Kipferlia bialata reveals reductive genome evolution in fornicate parasites.</title>
        <authorList>
            <person name="Tanifuji G."/>
            <person name="Takabayashi S."/>
            <person name="Kume K."/>
            <person name="Takagi M."/>
            <person name="Nakayama T."/>
            <person name="Kamikawa R."/>
            <person name="Inagaki Y."/>
            <person name="Hashimoto T."/>
        </authorList>
    </citation>
    <scope>NUCLEOTIDE SEQUENCE [LARGE SCALE GENOMIC DNA]</scope>
    <source>
        <strain evidence="9">NY0173</strain>
    </source>
</reference>
<evidence type="ECO:0000256" key="1">
    <source>
        <dbReference type="ARBA" id="ARBA00005113"/>
    </source>
</evidence>
<dbReference type="Gene3D" id="1.10.275.10">
    <property type="entry name" value="Fumarase/aspartase (N-terminal domain)"/>
    <property type="match status" value="1"/>
</dbReference>
<evidence type="ECO:0000256" key="3">
    <source>
        <dbReference type="ARBA" id="ARBA00012994"/>
    </source>
</evidence>
<evidence type="ECO:0000256" key="4">
    <source>
        <dbReference type="ARBA" id="ARBA00022808"/>
    </source>
</evidence>
<keyword evidence="5 7" id="KW-0456">Lyase</keyword>
<gene>
    <name evidence="9" type="ORF">KIPB_004558</name>
</gene>
<dbReference type="FunFam" id="1.10.275.10:FF:000005">
    <property type="entry name" value="Histidine ammonia-lyase"/>
    <property type="match status" value="1"/>
</dbReference>
<dbReference type="NCBIfam" id="NF006871">
    <property type="entry name" value="PRK09367.1"/>
    <property type="match status" value="1"/>
</dbReference>
<dbReference type="Proteomes" id="UP000265618">
    <property type="component" value="Unassembled WGS sequence"/>
</dbReference>
<dbReference type="NCBIfam" id="TIGR01225">
    <property type="entry name" value="hutH"/>
    <property type="match status" value="1"/>
</dbReference>
<dbReference type="GO" id="GO:0006548">
    <property type="term" value="P:L-histidine catabolic process"/>
    <property type="evidence" value="ECO:0007669"/>
    <property type="project" value="InterPro"/>
</dbReference>
<evidence type="ECO:0000256" key="8">
    <source>
        <dbReference type="RuleBase" id="RU004479"/>
    </source>
</evidence>
<dbReference type="EMBL" id="BDIP01000982">
    <property type="protein sequence ID" value="GIQ83265.1"/>
    <property type="molecule type" value="Genomic_DNA"/>
</dbReference>
<evidence type="ECO:0000313" key="9">
    <source>
        <dbReference type="EMBL" id="GIQ83265.1"/>
    </source>
</evidence>
<dbReference type="GO" id="GO:0004397">
    <property type="term" value="F:histidine ammonia-lyase activity"/>
    <property type="evidence" value="ECO:0007669"/>
    <property type="project" value="UniProtKB-EC"/>
</dbReference>
<comment type="catalytic activity">
    <reaction evidence="6 8">
        <text>L-histidine = trans-urocanate + NH4(+)</text>
        <dbReference type="Rhea" id="RHEA:21232"/>
        <dbReference type="ChEBI" id="CHEBI:17771"/>
        <dbReference type="ChEBI" id="CHEBI:28938"/>
        <dbReference type="ChEBI" id="CHEBI:57595"/>
        <dbReference type="EC" id="4.3.1.3"/>
    </reaction>
</comment>